<evidence type="ECO:0000256" key="7">
    <source>
        <dbReference type="ARBA" id="ARBA00022722"/>
    </source>
</evidence>
<evidence type="ECO:0000256" key="4">
    <source>
        <dbReference type="ARBA" id="ARBA00006958"/>
    </source>
</evidence>
<dbReference type="PANTHER" id="PTHR22930:SF85">
    <property type="entry name" value="GH03217P-RELATED"/>
    <property type="match status" value="1"/>
</dbReference>
<comment type="subcellular location">
    <subcellularLocation>
        <location evidence="3">Cytoplasm</location>
    </subcellularLocation>
    <subcellularLocation>
        <location evidence="2">Nucleus</location>
    </subcellularLocation>
</comment>
<dbReference type="EMBL" id="JANEYF010004769">
    <property type="protein sequence ID" value="KAJ8930130.1"/>
    <property type="molecule type" value="Genomic_DNA"/>
</dbReference>
<keyword evidence="15" id="KW-1185">Reference proteome</keyword>
<organism evidence="14 15">
    <name type="scientific">Rhamnusium bicolor</name>
    <dbReference type="NCBI Taxonomy" id="1586634"/>
    <lineage>
        <taxon>Eukaryota</taxon>
        <taxon>Metazoa</taxon>
        <taxon>Ecdysozoa</taxon>
        <taxon>Arthropoda</taxon>
        <taxon>Hexapoda</taxon>
        <taxon>Insecta</taxon>
        <taxon>Pterygota</taxon>
        <taxon>Neoptera</taxon>
        <taxon>Endopterygota</taxon>
        <taxon>Coleoptera</taxon>
        <taxon>Polyphaga</taxon>
        <taxon>Cucujiformia</taxon>
        <taxon>Chrysomeloidea</taxon>
        <taxon>Cerambycidae</taxon>
        <taxon>Lepturinae</taxon>
        <taxon>Rhagiini</taxon>
        <taxon>Rhamnusium</taxon>
    </lineage>
</organism>
<protein>
    <recommendedName>
        <fullName evidence="5">Putative nuclease HARBI1</fullName>
    </recommendedName>
    <alternativeName>
        <fullName evidence="11">Harbinger transposase-derived nuclease</fullName>
    </alternativeName>
</protein>
<dbReference type="GO" id="GO:0005634">
    <property type="term" value="C:nucleus"/>
    <property type="evidence" value="ECO:0007669"/>
    <property type="project" value="UniProtKB-SubCell"/>
</dbReference>
<evidence type="ECO:0000256" key="10">
    <source>
        <dbReference type="ARBA" id="ARBA00023242"/>
    </source>
</evidence>
<evidence type="ECO:0000313" key="15">
    <source>
        <dbReference type="Proteomes" id="UP001162156"/>
    </source>
</evidence>
<keyword evidence="8" id="KW-0479">Metal-binding</keyword>
<sequence>MLPYFGIMVQEIEENERREGMARFSVERRIMRNSSDPFALSDTHFKNTFRLTKDMVNYLIVELTPHMSMSLHPNAVDPQLRIFTTLYFFANGSCQRVIGNCYALSMAQNTVSNCVNEVSSLMVRHMSDNWIVFPSTPEEKLAIKETFMNRTNFPGVIGAVDCTHVAIIAPSQEEHNYVNRKGYHSKNIQVVCDYNLKIINCNPQFPGSTHDSYIWRVSQVQTELERCFNDGDYNSWLLGDSGYPQQPWLMTPVLNAVPGSPEEQYNNVHAAARNCVERCFGVLKGRFRCLLGERTLRYSPEKVGTIVVSCAVLHNICIAAKLEEPHVPDVPNLDNSNAHQLDQQINNDGREARRRLIQRYFA</sequence>
<dbReference type="InterPro" id="IPR027806">
    <property type="entry name" value="HARBI1_dom"/>
</dbReference>
<dbReference type="Pfam" id="PF13359">
    <property type="entry name" value="DDE_Tnp_4"/>
    <property type="match status" value="1"/>
</dbReference>
<gene>
    <name evidence="14" type="ORF">NQ314_017096</name>
</gene>
<dbReference type="InterPro" id="IPR026103">
    <property type="entry name" value="HARBI1_animal"/>
</dbReference>
<keyword evidence="10" id="KW-0539">Nucleus</keyword>
<keyword evidence="7" id="KW-0540">Nuclease</keyword>
<evidence type="ECO:0000256" key="9">
    <source>
        <dbReference type="ARBA" id="ARBA00022801"/>
    </source>
</evidence>
<evidence type="ECO:0000313" key="14">
    <source>
        <dbReference type="EMBL" id="KAJ8930130.1"/>
    </source>
</evidence>
<comment type="caution">
    <text evidence="14">The sequence shown here is derived from an EMBL/GenBank/DDBJ whole genome shotgun (WGS) entry which is preliminary data.</text>
</comment>
<dbReference type="PANTHER" id="PTHR22930">
    <property type="match status" value="1"/>
</dbReference>
<dbReference type="Proteomes" id="UP001162156">
    <property type="component" value="Unassembled WGS sequence"/>
</dbReference>
<comment type="similarity">
    <text evidence="4">Belongs to the HARBI1 family.</text>
</comment>
<reference evidence="14" key="1">
    <citation type="journal article" date="2023" name="Insect Mol. Biol.">
        <title>Genome sequencing provides insights into the evolution of gene families encoding plant cell wall-degrading enzymes in longhorned beetles.</title>
        <authorList>
            <person name="Shin N.R."/>
            <person name="Okamura Y."/>
            <person name="Kirsch R."/>
            <person name="Pauchet Y."/>
        </authorList>
    </citation>
    <scope>NUCLEOTIDE SEQUENCE</scope>
    <source>
        <strain evidence="14">RBIC_L_NR</strain>
    </source>
</reference>
<dbReference type="AlphaFoldDB" id="A0AAV8WU87"/>
<accession>A0AAV8WU87</accession>
<evidence type="ECO:0000256" key="12">
    <source>
        <dbReference type="ARBA" id="ARBA00045850"/>
    </source>
</evidence>
<comment type="cofactor">
    <cofactor evidence="1">
        <name>a divalent metal cation</name>
        <dbReference type="ChEBI" id="CHEBI:60240"/>
    </cofactor>
</comment>
<keyword evidence="9" id="KW-0378">Hydrolase</keyword>
<evidence type="ECO:0000256" key="5">
    <source>
        <dbReference type="ARBA" id="ARBA00015519"/>
    </source>
</evidence>
<dbReference type="GO" id="GO:0016787">
    <property type="term" value="F:hydrolase activity"/>
    <property type="evidence" value="ECO:0007669"/>
    <property type="project" value="UniProtKB-KW"/>
</dbReference>
<evidence type="ECO:0000256" key="3">
    <source>
        <dbReference type="ARBA" id="ARBA00004496"/>
    </source>
</evidence>
<feature type="domain" description="DDE Tnp4" evidence="13">
    <location>
        <begin position="160"/>
        <end position="315"/>
    </location>
</feature>
<comment type="function">
    <text evidence="12">Transposase-derived protein that may have nuclease activity. Does not have transposase activity.</text>
</comment>
<proteinExistence type="inferred from homology"/>
<name>A0AAV8WU87_9CUCU</name>
<evidence type="ECO:0000256" key="11">
    <source>
        <dbReference type="ARBA" id="ARBA00030126"/>
    </source>
</evidence>
<keyword evidence="6" id="KW-0963">Cytoplasm</keyword>
<dbReference type="PRINTS" id="PR02086">
    <property type="entry name" value="PUTNUCHARBI1"/>
</dbReference>
<evidence type="ECO:0000256" key="2">
    <source>
        <dbReference type="ARBA" id="ARBA00004123"/>
    </source>
</evidence>
<dbReference type="GO" id="GO:0046872">
    <property type="term" value="F:metal ion binding"/>
    <property type="evidence" value="ECO:0007669"/>
    <property type="project" value="UniProtKB-KW"/>
</dbReference>
<evidence type="ECO:0000256" key="8">
    <source>
        <dbReference type="ARBA" id="ARBA00022723"/>
    </source>
</evidence>
<dbReference type="InterPro" id="IPR045249">
    <property type="entry name" value="HARBI1-like"/>
</dbReference>
<evidence type="ECO:0000256" key="1">
    <source>
        <dbReference type="ARBA" id="ARBA00001968"/>
    </source>
</evidence>
<dbReference type="GO" id="GO:0005737">
    <property type="term" value="C:cytoplasm"/>
    <property type="evidence" value="ECO:0007669"/>
    <property type="project" value="UniProtKB-SubCell"/>
</dbReference>
<evidence type="ECO:0000256" key="6">
    <source>
        <dbReference type="ARBA" id="ARBA00022490"/>
    </source>
</evidence>
<dbReference type="GO" id="GO:0004518">
    <property type="term" value="F:nuclease activity"/>
    <property type="evidence" value="ECO:0007669"/>
    <property type="project" value="UniProtKB-KW"/>
</dbReference>
<evidence type="ECO:0000259" key="13">
    <source>
        <dbReference type="Pfam" id="PF13359"/>
    </source>
</evidence>